<protein>
    <submittedName>
        <fullName evidence="1">Uncharacterized protein</fullName>
    </submittedName>
</protein>
<comment type="caution">
    <text evidence="1">The sequence shown here is derived from an EMBL/GenBank/DDBJ whole genome shotgun (WGS) entry which is preliminary data.</text>
</comment>
<reference evidence="1" key="1">
    <citation type="journal article" date="2014" name="Front. Microbiol.">
        <title>High frequency of phylogenetically diverse reductive dehalogenase-homologous genes in deep subseafloor sedimentary metagenomes.</title>
        <authorList>
            <person name="Kawai M."/>
            <person name="Futagami T."/>
            <person name="Toyoda A."/>
            <person name="Takaki Y."/>
            <person name="Nishi S."/>
            <person name="Hori S."/>
            <person name="Arai W."/>
            <person name="Tsubouchi T."/>
            <person name="Morono Y."/>
            <person name="Uchiyama I."/>
            <person name="Ito T."/>
            <person name="Fujiyama A."/>
            <person name="Inagaki F."/>
            <person name="Takami H."/>
        </authorList>
    </citation>
    <scope>NUCLEOTIDE SEQUENCE</scope>
    <source>
        <strain evidence="1">Expedition CK06-06</strain>
    </source>
</reference>
<evidence type="ECO:0000313" key="1">
    <source>
        <dbReference type="EMBL" id="GAH82538.1"/>
    </source>
</evidence>
<name>X1KKE0_9ZZZZ</name>
<organism evidence="1">
    <name type="scientific">marine sediment metagenome</name>
    <dbReference type="NCBI Taxonomy" id="412755"/>
    <lineage>
        <taxon>unclassified sequences</taxon>
        <taxon>metagenomes</taxon>
        <taxon>ecological metagenomes</taxon>
    </lineage>
</organism>
<dbReference type="AlphaFoldDB" id="X1KKE0"/>
<dbReference type="EMBL" id="BARU01042224">
    <property type="protein sequence ID" value="GAH82538.1"/>
    <property type="molecule type" value="Genomic_DNA"/>
</dbReference>
<gene>
    <name evidence="1" type="ORF">S03H2_64923</name>
</gene>
<sequence>DANGHLDLYDQDWPETADAFNLIGYITAGATFYTNAPNISPVADGIYKTVNLDGYLANPVMAFIELDSGAGGQLYAIRKNAFTADLYYAVDNHNFAIIHPNTPSADMQVKLEDATIRLFLLGIG</sequence>
<feature type="non-terminal residue" evidence="1">
    <location>
        <position position="1"/>
    </location>
</feature>
<proteinExistence type="predicted"/>
<accession>X1KKE0</accession>